<evidence type="ECO:0000313" key="2">
    <source>
        <dbReference type="Proteomes" id="UP001301152"/>
    </source>
</evidence>
<comment type="caution">
    <text evidence="1">The sequence shown here is derived from an EMBL/GenBank/DDBJ whole genome shotgun (WGS) entry which is preliminary data.</text>
</comment>
<dbReference type="RefSeq" id="WP_086555411.1">
    <property type="nucleotide sequence ID" value="NZ_JAERKX010000011.1"/>
</dbReference>
<dbReference type="Proteomes" id="UP001301152">
    <property type="component" value="Unassembled WGS sequence"/>
</dbReference>
<accession>A0ABT3QCM4</accession>
<evidence type="ECO:0008006" key="3">
    <source>
        <dbReference type="Google" id="ProtNLM"/>
    </source>
</evidence>
<proteinExistence type="predicted"/>
<gene>
    <name evidence="1" type="ORF">OQ497_03200</name>
</gene>
<name>A0ABT3QCM4_9PROT</name>
<protein>
    <recommendedName>
        <fullName evidence="3">DUF883 domain-containing protein</fullName>
    </recommendedName>
</protein>
<organism evidence="1 2">
    <name type="scientific">Acetobacter thailandicus</name>
    <dbReference type="NCBI Taxonomy" id="1502842"/>
    <lineage>
        <taxon>Bacteria</taxon>
        <taxon>Pseudomonadati</taxon>
        <taxon>Pseudomonadota</taxon>
        <taxon>Alphaproteobacteria</taxon>
        <taxon>Acetobacterales</taxon>
        <taxon>Acetobacteraceae</taxon>
        <taxon>Acetobacter</taxon>
    </lineage>
</organism>
<keyword evidence="2" id="KW-1185">Reference proteome</keyword>
<sequence>MSAEKIKEVKAAVQENAENAADSARDEFDAVRLHLERLVSHHLIPALSNAGVKAEVLKDQAVAKASEVANHVQTDFSVPARGRSPLLTIAISGVVGFILGRLSR</sequence>
<reference evidence="1 2" key="1">
    <citation type="submission" date="2022-11" db="EMBL/GenBank/DDBJ databases">
        <title>Genome sequencing of Acetobacter type strain.</title>
        <authorList>
            <person name="Heo J."/>
            <person name="Lee D."/>
            <person name="Han B.-H."/>
            <person name="Hong S.-B."/>
            <person name="Kwon S.-W."/>
        </authorList>
    </citation>
    <scope>NUCLEOTIDE SEQUENCE [LARGE SCALE GENOMIC DNA]</scope>
    <source>
        <strain evidence="1 2">KACC 21253</strain>
    </source>
</reference>
<evidence type="ECO:0000313" key="1">
    <source>
        <dbReference type="EMBL" id="MCX2562979.1"/>
    </source>
</evidence>
<dbReference type="EMBL" id="JAPIUZ010000001">
    <property type="protein sequence ID" value="MCX2562979.1"/>
    <property type="molecule type" value="Genomic_DNA"/>
</dbReference>